<gene>
    <name evidence="1" type="ORF">CC86DRAFT_21515</name>
</gene>
<accession>A0A6A7A2C5</accession>
<dbReference type="EMBL" id="MU006225">
    <property type="protein sequence ID" value="KAF2826867.1"/>
    <property type="molecule type" value="Genomic_DNA"/>
</dbReference>
<dbReference type="AlphaFoldDB" id="A0A6A7A2C5"/>
<protein>
    <submittedName>
        <fullName evidence="1">Uncharacterized protein</fullName>
    </submittedName>
</protein>
<organism evidence="1 2">
    <name type="scientific">Ophiobolus disseminans</name>
    <dbReference type="NCBI Taxonomy" id="1469910"/>
    <lineage>
        <taxon>Eukaryota</taxon>
        <taxon>Fungi</taxon>
        <taxon>Dikarya</taxon>
        <taxon>Ascomycota</taxon>
        <taxon>Pezizomycotina</taxon>
        <taxon>Dothideomycetes</taxon>
        <taxon>Pleosporomycetidae</taxon>
        <taxon>Pleosporales</taxon>
        <taxon>Pleosporineae</taxon>
        <taxon>Phaeosphaeriaceae</taxon>
        <taxon>Ophiobolus</taxon>
    </lineage>
</organism>
<reference evidence="1" key="1">
    <citation type="journal article" date="2020" name="Stud. Mycol.">
        <title>101 Dothideomycetes genomes: a test case for predicting lifestyles and emergence of pathogens.</title>
        <authorList>
            <person name="Haridas S."/>
            <person name="Albert R."/>
            <person name="Binder M."/>
            <person name="Bloem J."/>
            <person name="Labutti K."/>
            <person name="Salamov A."/>
            <person name="Andreopoulos B."/>
            <person name="Baker S."/>
            <person name="Barry K."/>
            <person name="Bills G."/>
            <person name="Bluhm B."/>
            <person name="Cannon C."/>
            <person name="Castanera R."/>
            <person name="Culley D."/>
            <person name="Daum C."/>
            <person name="Ezra D."/>
            <person name="Gonzalez J."/>
            <person name="Henrissat B."/>
            <person name="Kuo A."/>
            <person name="Liang C."/>
            <person name="Lipzen A."/>
            <person name="Lutzoni F."/>
            <person name="Magnuson J."/>
            <person name="Mondo S."/>
            <person name="Nolan M."/>
            <person name="Ohm R."/>
            <person name="Pangilinan J."/>
            <person name="Park H.-J."/>
            <person name="Ramirez L."/>
            <person name="Alfaro M."/>
            <person name="Sun H."/>
            <person name="Tritt A."/>
            <person name="Yoshinaga Y."/>
            <person name="Zwiers L.-H."/>
            <person name="Turgeon B."/>
            <person name="Goodwin S."/>
            <person name="Spatafora J."/>
            <person name="Crous P."/>
            <person name="Grigoriev I."/>
        </authorList>
    </citation>
    <scope>NUCLEOTIDE SEQUENCE</scope>
    <source>
        <strain evidence="1">CBS 113818</strain>
    </source>
</reference>
<evidence type="ECO:0000313" key="1">
    <source>
        <dbReference type="EMBL" id="KAF2826867.1"/>
    </source>
</evidence>
<keyword evidence="2" id="KW-1185">Reference proteome</keyword>
<name>A0A6A7A2C5_9PLEO</name>
<sequence length="153" mass="17859">MIRCKIKRSKQNPFGPVQLGILNVKASCIKVALTFRGINSGKLHGQQEYFLVVMTKQHEKASQRRLSFFADYIYHDYGLYELYKQDKLALLLTHPRVALVLRQQITRPEYLHIDGEPTWERIGIARLSREYEYGGNPFMDWTIHTELGSFNVV</sequence>
<dbReference type="Proteomes" id="UP000799424">
    <property type="component" value="Unassembled WGS sequence"/>
</dbReference>
<proteinExistence type="predicted"/>
<evidence type="ECO:0000313" key="2">
    <source>
        <dbReference type="Proteomes" id="UP000799424"/>
    </source>
</evidence>